<protein>
    <recommendedName>
        <fullName evidence="8">Myeloid leukemia factor</fullName>
    </recommendedName>
</protein>
<evidence type="ECO:0000256" key="3">
    <source>
        <dbReference type="ARBA" id="ARBA00022490"/>
    </source>
</evidence>
<gene>
    <name evidence="6" type="ORF">Cgig2_033323</name>
</gene>
<dbReference type="PANTHER" id="PTHR13105">
    <property type="entry name" value="MYELOID LEUKEMIA FACTOR"/>
    <property type="match status" value="1"/>
</dbReference>
<keyword evidence="7" id="KW-1185">Reference proteome</keyword>
<proteinExistence type="inferred from homology"/>
<dbReference type="Proteomes" id="UP001153076">
    <property type="component" value="Unassembled WGS sequence"/>
</dbReference>
<dbReference type="OrthoDB" id="8707547at2759"/>
<keyword evidence="3" id="KW-0963">Cytoplasm</keyword>
<evidence type="ECO:0000313" key="7">
    <source>
        <dbReference type="Proteomes" id="UP001153076"/>
    </source>
</evidence>
<dbReference type="Pfam" id="PF10248">
    <property type="entry name" value="Mlf1IP"/>
    <property type="match status" value="1"/>
</dbReference>
<name>A0A9Q1KWE2_9CARY</name>
<keyword evidence="4" id="KW-0597">Phosphoprotein</keyword>
<evidence type="ECO:0000256" key="1">
    <source>
        <dbReference type="ARBA" id="ARBA00004496"/>
    </source>
</evidence>
<comment type="caution">
    <text evidence="6">The sequence shown here is derived from an EMBL/GenBank/DDBJ whole genome shotgun (WGS) entry which is preliminary data.</text>
</comment>
<dbReference type="GO" id="GO:0005737">
    <property type="term" value="C:cytoplasm"/>
    <property type="evidence" value="ECO:0007669"/>
    <property type="project" value="UniProtKB-SubCell"/>
</dbReference>
<dbReference type="EMBL" id="JAKOGI010000017">
    <property type="protein sequence ID" value="KAJ8450129.1"/>
    <property type="molecule type" value="Genomic_DNA"/>
</dbReference>
<comment type="similarity">
    <text evidence="2">Belongs to the MLF family.</text>
</comment>
<dbReference type="InterPro" id="IPR019376">
    <property type="entry name" value="Myeloid_leukemia_factor"/>
</dbReference>
<evidence type="ECO:0000313" key="6">
    <source>
        <dbReference type="EMBL" id="KAJ8450129.1"/>
    </source>
</evidence>
<evidence type="ECO:0000256" key="5">
    <source>
        <dbReference type="SAM" id="MobiDB-lite"/>
    </source>
</evidence>
<feature type="region of interest" description="Disordered" evidence="5">
    <location>
        <begin position="160"/>
        <end position="214"/>
    </location>
</feature>
<evidence type="ECO:0000256" key="2">
    <source>
        <dbReference type="ARBA" id="ARBA00008332"/>
    </source>
</evidence>
<dbReference type="AlphaFoldDB" id="A0A9Q1KWE2"/>
<sequence length="355" mass="39387">MHPPFLVFSPAFFVAISPSQSLLYICRVQKLAALKLEFLVPSLSRNIRYCRVRSRPTISARGCPSFMVPAPYFSHCVLYPPFDLDPHNQRGSGYLRDPFSMFGGLGSFGGFGGSIFGRNPFDDPFFTRPFGGVLDHSNPVGESLPPIQQSEPVIRELGSDDEEEMANNGEEGQKSSSPNNGPFVDHPDDETEDDHKQTNNRTDYNRAQSSQPQTFKVHNCKVTYGGIDGVYYTSSATRRMGSEGVMMEECKEADKTTGEATHRISKGLHDKGHSVTRKLNSNGRVDTMQTLHNLNEDELGTFEEAWNGNFGRHLPTGSSIRAADRMPNWGGSLIPSVRADPSSERPRNVVRIPIE</sequence>
<feature type="compositionally biased region" description="Polar residues" evidence="5">
    <location>
        <begin position="199"/>
        <end position="214"/>
    </location>
</feature>
<reference evidence="6" key="1">
    <citation type="submission" date="2022-04" db="EMBL/GenBank/DDBJ databases">
        <title>Carnegiea gigantea Genome sequencing and assembly v2.</title>
        <authorList>
            <person name="Copetti D."/>
            <person name="Sanderson M.J."/>
            <person name="Burquez A."/>
            <person name="Wojciechowski M.F."/>
        </authorList>
    </citation>
    <scope>NUCLEOTIDE SEQUENCE</scope>
    <source>
        <strain evidence="6">SGP5-SGP5p</strain>
        <tissue evidence="6">Aerial part</tissue>
    </source>
</reference>
<evidence type="ECO:0008006" key="8">
    <source>
        <dbReference type="Google" id="ProtNLM"/>
    </source>
</evidence>
<comment type="subcellular location">
    <subcellularLocation>
        <location evidence="1">Cytoplasm</location>
    </subcellularLocation>
</comment>
<evidence type="ECO:0000256" key="4">
    <source>
        <dbReference type="ARBA" id="ARBA00022553"/>
    </source>
</evidence>
<accession>A0A9Q1KWE2</accession>
<organism evidence="6 7">
    <name type="scientific">Carnegiea gigantea</name>
    <dbReference type="NCBI Taxonomy" id="171969"/>
    <lineage>
        <taxon>Eukaryota</taxon>
        <taxon>Viridiplantae</taxon>
        <taxon>Streptophyta</taxon>
        <taxon>Embryophyta</taxon>
        <taxon>Tracheophyta</taxon>
        <taxon>Spermatophyta</taxon>
        <taxon>Magnoliopsida</taxon>
        <taxon>eudicotyledons</taxon>
        <taxon>Gunneridae</taxon>
        <taxon>Pentapetalae</taxon>
        <taxon>Caryophyllales</taxon>
        <taxon>Cactineae</taxon>
        <taxon>Cactaceae</taxon>
        <taxon>Cactoideae</taxon>
        <taxon>Echinocereeae</taxon>
        <taxon>Carnegiea</taxon>
    </lineage>
</organism>